<comment type="caution">
    <text evidence="3">The sequence shown here is derived from an EMBL/GenBank/DDBJ whole genome shotgun (WGS) entry which is preliminary data.</text>
</comment>
<feature type="region of interest" description="Disordered" evidence="1">
    <location>
        <begin position="71"/>
        <end position="91"/>
    </location>
</feature>
<feature type="chain" id="PRO_5026994801" description="DUF2282 domain-containing protein" evidence="2">
    <location>
        <begin position="27"/>
        <end position="91"/>
    </location>
</feature>
<protein>
    <recommendedName>
        <fullName evidence="5">DUF2282 domain-containing protein</fullName>
    </recommendedName>
</protein>
<dbReference type="AlphaFoldDB" id="A0A6N8EBC8"/>
<evidence type="ECO:0000256" key="2">
    <source>
        <dbReference type="SAM" id="SignalP"/>
    </source>
</evidence>
<evidence type="ECO:0000313" key="3">
    <source>
        <dbReference type="EMBL" id="MTW21552.1"/>
    </source>
</evidence>
<accession>A0A6N8EBC8</accession>
<feature type="region of interest" description="Disordered" evidence="1">
    <location>
        <begin position="23"/>
        <end position="42"/>
    </location>
</feature>
<evidence type="ECO:0000256" key="1">
    <source>
        <dbReference type="SAM" id="MobiDB-lite"/>
    </source>
</evidence>
<sequence length="91" mass="9363">MRKNRTNAMMALLVLLLAGLATTASARPGPGDGRRGPPPEAIAACNSKSTNDSCSFTGRHDDTITGTCITPPDSDQFACVPEGGPPQHGGR</sequence>
<proteinExistence type="predicted"/>
<evidence type="ECO:0000313" key="4">
    <source>
        <dbReference type="Proteomes" id="UP000434044"/>
    </source>
</evidence>
<dbReference type="OrthoDB" id="5704257at2"/>
<dbReference type="Proteomes" id="UP000434044">
    <property type="component" value="Unassembled WGS sequence"/>
</dbReference>
<organism evidence="3 4">
    <name type="scientific">Allochromatium palmeri</name>
    <dbReference type="NCBI Taxonomy" id="231048"/>
    <lineage>
        <taxon>Bacteria</taxon>
        <taxon>Pseudomonadati</taxon>
        <taxon>Pseudomonadota</taxon>
        <taxon>Gammaproteobacteria</taxon>
        <taxon>Chromatiales</taxon>
        <taxon>Chromatiaceae</taxon>
        <taxon>Allochromatium</taxon>
    </lineage>
</organism>
<feature type="signal peptide" evidence="2">
    <location>
        <begin position="1"/>
        <end position="26"/>
    </location>
</feature>
<name>A0A6N8EBC8_9GAMM</name>
<keyword evidence="2" id="KW-0732">Signal</keyword>
<dbReference type="RefSeq" id="WP_155450136.1">
    <property type="nucleotide sequence ID" value="NZ_WNKT01000020.1"/>
</dbReference>
<keyword evidence="4" id="KW-1185">Reference proteome</keyword>
<gene>
    <name evidence="3" type="ORF">GJ668_10675</name>
</gene>
<evidence type="ECO:0008006" key="5">
    <source>
        <dbReference type="Google" id="ProtNLM"/>
    </source>
</evidence>
<reference evidence="3 4" key="1">
    <citation type="submission" date="2019-11" db="EMBL/GenBank/DDBJ databases">
        <title>Whole-genome sequence of the anaerobic purple sulfur bacterium Allochromatium palmeri DSM 15591.</title>
        <authorList>
            <person name="Kyndt J.A."/>
            <person name="Meyer T.E."/>
        </authorList>
    </citation>
    <scope>NUCLEOTIDE SEQUENCE [LARGE SCALE GENOMIC DNA]</scope>
    <source>
        <strain evidence="3 4">DSM 15591</strain>
    </source>
</reference>
<dbReference type="EMBL" id="WNKT01000020">
    <property type="protein sequence ID" value="MTW21552.1"/>
    <property type="molecule type" value="Genomic_DNA"/>
</dbReference>